<organism evidence="1 2">
    <name type="scientific">[Candida] jaroonii</name>
    <dbReference type="NCBI Taxonomy" id="467808"/>
    <lineage>
        <taxon>Eukaryota</taxon>
        <taxon>Fungi</taxon>
        <taxon>Dikarya</taxon>
        <taxon>Ascomycota</taxon>
        <taxon>Saccharomycotina</taxon>
        <taxon>Pichiomycetes</taxon>
        <taxon>Debaryomycetaceae</taxon>
        <taxon>Yamadazyma</taxon>
    </lineage>
</organism>
<sequence>MEDLINTESIRSQINKPNYKLDEFLIANRFESLDSSIKELSEVEKTLNDELIKLINDNFDKFIELGNLNGSQELIDSVNDQLSKFNRLLNSTIDEFDDIKSKIANFENFLKSLNELKYKIKVVKLANSLIENLSKMLDVLENQLYINSNKKKELNKNDEVLVTEIGNMIMLINKLIINHDSINYKKFNSSIFKFNEILHDVKNFEVFKVKKLLKEMNQ</sequence>
<keyword evidence="2" id="KW-1185">Reference proteome</keyword>
<reference evidence="1" key="1">
    <citation type="submission" date="2022-06" db="EMBL/GenBank/DDBJ databases">
        <authorList>
            <person name="Legras J.-L."/>
            <person name="Devillers H."/>
            <person name="Grondin C."/>
        </authorList>
    </citation>
    <scope>NUCLEOTIDE SEQUENCE</scope>
    <source>
        <strain evidence="1">CLIB 1444</strain>
    </source>
</reference>
<protein>
    <submittedName>
        <fullName evidence="1">Uncharacterized protein</fullName>
    </submittedName>
</protein>
<evidence type="ECO:0000313" key="1">
    <source>
        <dbReference type="EMBL" id="CAH6720536.1"/>
    </source>
</evidence>
<proteinExistence type="predicted"/>
<dbReference type="EMBL" id="CALSDN010000004">
    <property type="protein sequence ID" value="CAH6720536.1"/>
    <property type="molecule type" value="Genomic_DNA"/>
</dbReference>
<accession>A0ACA9Y6N2</accession>
<name>A0ACA9Y6N2_9ASCO</name>
<comment type="caution">
    <text evidence="1">The sequence shown here is derived from an EMBL/GenBank/DDBJ whole genome shotgun (WGS) entry which is preliminary data.</text>
</comment>
<gene>
    <name evidence="1" type="ORF">CLIB1444_04S02300</name>
</gene>
<dbReference type="Proteomes" id="UP001152531">
    <property type="component" value="Unassembled WGS sequence"/>
</dbReference>
<evidence type="ECO:0000313" key="2">
    <source>
        <dbReference type="Proteomes" id="UP001152531"/>
    </source>
</evidence>